<dbReference type="PANTHER" id="PTHR47534">
    <property type="entry name" value="YALI0E05731P"/>
    <property type="match status" value="1"/>
</dbReference>
<evidence type="ECO:0000256" key="1">
    <source>
        <dbReference type="ARBA" id="ARBA00023002"/>
    </source>
</evidence>
<proteinExistence type="predicted"/>
<dbReference type="InterPro" id="IPR052228">
    <property type="entry name" value="Sec_Metab_Biosynth_Oxidored"/>
</dbReference>
<accession>A0AAD7MDN3</accession>
<dbReference type="Gene3D" id="3.40.50.720">
    <property type="entry name" value="NAD(P)-binding Rossmann-like Domain"/>
    <property type="match status" value="1"/>
</dbReference>
<dbReference type="GO" id="GO:0016491">
    <property type="term" value="F:oxidoreductase activity"/>
    <property type="evidence" value="ECO:0007669"/>
    <property type="project" value="UniProtKB-KW"/>
</dbReference>
<dbReference type="AlphaFoldDB" id="A0AAD7MDN3"/>
<organism evidence="2 3">
    <name type="scientific">Mycena maculata</name>
    <dbReference type="NCBI Taxonomy" id="230809"/>
    <lineage>
        <taxon>Eukaryota</taxon>
        <taxon>Fungi</taxon>
        <taxon>Dikarya</taxon>
        <taxon>Basidiomycota</taxon>
        <taxon>Agaricomycotina</taxon>
        <taxon>Agaricomycetes</taxon>
        <taxon>Agaricomycetidae</taxon>
        <taxon>Agaricales</taxon>
        <taxon>Marasmiineae</taxon>
        <taxon>Mycenaceae</taxon>
        <taxon>Mycena</taxon>
    </lineage>
</organism>
<protein>
    <submittedName>
        <fullName evidence="2">Uncharacterized protein</fullName>
    </submittedName>
</protein>
<dbReference type="Pfam" id="PF00106">
    <property type="entry name" value="adh_short"/>
    <property type="match status" value="1"/>
</dbReference>
<evidence type="ECO:0000313" key="2">
    <source>
        <dbReference type="EMBL" id="KAJ7711927.1"/>
    </source>
</evidence>
<name>A0AAD7MDN3_9AGAR</name>
<keyword evidence="1" id="KW-0560">Oxidoreductase</keyword>
<evidence type="ECO:0000313" key="3">
    <source>
        <dbReference type="Proteomes" id="UP001215280"/>
    </source>
</evidence>
<dbReference type="PANTHER" id="PTHR47534:SF3">
    <property type="entry name" value="ALCOHOL DEHYDROGENASE-LIKE C-TERMINAL DOMAIN-CONTAINING PROTEIN"/>
    <property type="match status" value="1"/>
</dbReference>
<keyword evidence="3" id="KW-1185">Reference proteome</keyword>
<reference evidence="2" key="1">
    <citation type="submission" date="2023-03" db="EMBL/GenBank/DDBJ databases">
        <title>Massive genome expansion in bonnet fungi (Mycena s.s.) driven by repeated elements and novel gene families across ecological guilds.</title>
        <authorList>
            <consortium name="Lawrence Berkeley National Laboratory"/>
            <person name="Harder C.B."/>
            <person name="Miyauchi S."/>
            <person name="Viragh M."/>
            <person name="Kuo A."/>
            <person name="Thoen E."/>
            <person name="Andreopoulos B."/>
            <person name="Lu D."/>
            <person name="Skrede I."/>
            <person name="Drula E."/>
            <person name="Henrissat B."/>
            <person name="Morin E."/>
            <person name="Kohler A."/>
            <person name="Barry K."/>
            <person name="LaButti K."/>
            <person name="Morin E."/>
            <person name="Salamov A."/>
            <person name="Lipzen A."/>
            <person name="Mereny Z."/>
            <person name="Hegedus B."/>
            <person name="Baldrian P."/>
            <person name="Stursova M."/>
            <person name="Weitz H."/>
            <person name="Taylor A."/>
            <person name="Grigoriev I.V."/>
            <person name="Nagy L.G."/>
            <person name="Martin F."/>
            <person name="Kauserud H."/>
        </authorList>
    </citation>
    <scope>NUCLEOTIDE SEQUENCE</scope>
    <source>
        <strain evidence="2">CBHHK188m</strain>
    </source>
</reference>
<comment type="caution">
    <text evidence="2">The sequence shown here is derived from an EMBL/GenBank/DDBJ whole genome shotgun (WGS) entry which is preliminary data.</text>
</comment>
<dbReference type="Proteomes" id="UP001215280">
    <property type="component" value="Unassembled WGS sequence"/>
</dbReference>
<sequence>MPTLAVAEASNAAFSPTYIPVALFVGGTSGVGQAMAEAFARQTNGRAHIILIGRNEGAARDIFAGLPKPLDTEGCAYEFVYCDATSMVNIRTVCAGLRARLPRINFLILTASGPAANTMIACGETPEGLDNHLAMRYFARYVFTKELLPLLVAAQEEGQSAHLMTVLGAGLGFKIPTDDLGLDAARRSSIKGMIRGAAYNDGLVASFAAQHLDIAFTHIYPGQVKTTSARVNLGWLLAPLTWLLERHRSAMRIPQDECAQYMLYALLDAERGMFIRDNHGDVVCAHVFTADHGAAFDTDSPTTQEVVRFTLFPAFVDSCCITWSRGFSTVCQ</sequence>
<dbReference type="InterPro" id="IPR036291">
    <property type="entry name" value="NAD(P)-bd_dom_sf"/>
</dbReference>
<dbReference type="InterPro" id="IPR002347">
    <property type="entry name" value="SDR_fam"/>
</dbReference>
<gene>
    <name evidence="2" type="ORF">DFH07DRAFT_763427</name>
</gene>
<dbReference type="EMBL" id="JARJLG010000453">
    <property type="protein sequence ID" value="KAJ7711927.1"/>
    <property type="molecule type" value="Genomic_DNA"/>
</dbReference>
<dbReference type="SUPFAM" id="SSF51735">
    <property type="entry name" value="NAD(P)-binding Rossmann-fold domains"/>
    <property type="match status" value="1"/>
</dbReference>